<dbReference type="AlphaFoldDB" id="A0A136WHN4"/>
<dbReference type="RefSeq" id="WP_066083475.1">
    <property type="nucleotide sequence ID" value="NZ_LRVM01000001.1"/>
</dbReference>
<sequence>MKRFFSIILSGIFVLSTVAPTFASEPTNNINMVENMINCGASRLINESTEKSGVENYTIETAGVLANIKKEPVSNGDLYTVHEGELTNEILITPIGEIYLDGNLVTFSTTSQATATSDITTRSYYESWDYNDRAFAPGPYTSNEITKKTTVRLEQKISQLSLSVIAGIVAAGLFKDMSVGVAAGLLSYKGLAEYYDWLNAFDPEASCLYIKKTTWTNGNPDLGSSTLKYYFKITTEYYKDSKYKDYHSGGTIYALQSINNH</sequence>
<reference evidence="2 3" key="1">
    <citation type="submission" date="2016-01" db="EMBL/GenBank/DDBJ databases">
        <title>Genome sequence of Clostridium neopropionicum X4, DSM-3847.</title>
        <authorList>
            <person name="Poehlein A."/>
            <person name="Beck M.H."/>
            <person name="Bengelsdorf F.R."/>
            <person name="Daniel R."/>
            <person name="Duerre P."/>
        </authorList>
    </citation>
    <scope>NUCLEOTIDE SEQUENCE [LARGE SCALE GENOMIC DNA]</scope>
    <source>
        <strain evidence="2 3">DSM-3847</strain>
    </source>
</reference>
<organism evidence="2 3">
    <name type="scientific">Anaerotignum neopropionicum</name>
    <dbReference type="NCBI Taxonomy" id="36847"/>
    <lineage>
        <taxon>Bacteria</taxon>
        <taxon>Bacillati</taxon>
        <taxon>Bacillota</taxon>
        <taxon>Clostridia</taxon>
        <taxon>Lachnospirales</taxon>
        <taxon>Anaerotignaceae</taxon>
        <taxon>Anaerotignum</taxon>
    </lineage>
</organism>
<name>A0A136WHN4_9FIRM</name>
<evidence type="ECO:0000313" key="2">
    <source>
        <dbReference type="EMBL" id="KXL54045.1"/>
    </source>
</evidence>
<dbReference type="EMBL" id="LRVM01000001">
    <property type="protein sequence ID" value="KXL54045.1"/>
    <property type="molecule type" value="Genomic_DNA"/>
</dbReference>
<protein>
    <submittedName>
        <fullName evidence="2">Uncharacterized protein</fullName>
    </submittedName>
</protein>
<evidence type="ECO:0000256" key="1">
    <source>
        <dbReference type="SAM" id="SignalP"/>
    </source>
</evidence>
<feature type="chain" id="PRO_5007479393" evidence="1">
    <location>
        <begin position="24"/>
        <end position="261"/>
    </location>
</feature>
<comment type="caution">
    <text evidence="2">The sequence shown here is derived from an EMBL/GenBank/DDBJ whole genome shotgun (WGS) entry which is preliminary data.</text>
</comment>
<dbReference type="STRING" id="36847.CLNEO_01410"/>
<gene>
    <name evidence="2" type="ORF">CLNEO_01410</name>
</gene>
<dbReference type="Proteomes" id="UP000070539">
    <property type="component" value="Unassembled WGS sequence"/>
</dbReference>
<proteinExistence type="predicted"/>
<accession>A0A136WHN4</accession>
<keyword evidence="1" id="KW-0732">Signal</keyword>
<keyword evidence="3" id="KW-1185">Reference proteome</keyword>
<evidence type="ECO:0000313" key="3">
    <source>
        <dbReference type="Proteomes" id="UP000070539"/>
    </source>
</evidence>
<feature type="signal peptide" evidence="1">
    <location>
        <begin position="1"/>
        <end position="23"/>
    </location>
</feature>